<accession>A0A6G1FDL1</accession>
<evidence type="ECO:0000313" key="2">
    <source>
        <dbReference type="Proteomes" id="UP000479710"/>
    </source>
</evidence>
<dbReference type="AlphaFoldDB" id="A0A6G1FDL1"/>
<comment type="caution">
    <text evidence="1">The sequence shown here is derived from an EMBL/GenBank/DDBJ whole genome shotgun (WGS) entry which is preliminary data.</text>
</comment>
<dbReference type="EMBL" id="SPHZ02000001">
    <property type="protein sequence ID" value="KAF0934893.1"/>
    <property type="molecule type" value="Genomic_DNA"/>
</dbReference>
<sequence>MGPGASGAHHVRVTPCNGLRDDELAEALGLTGVSGFGAVDCCCVRADLRATALMGDRDLWLNCDRRIVGPILNRVGLGTVHQG</sequence>
<keyword evidence="2" id="KW-1185">Reference proteome</keyword>
<reference evidence="1 2" key="1">
    <citation type="submission" date="2019-11" db="EMBL/GenBank/DDBJ databases">
        <title>Whole genome sequence of Oryza granulata.</title>
        <authorList>
            <person name="Li W."/>
        </authorList>
    </citation>
    <scope>NUCLEOTIDE SEQUENCE [LARGE SCALE GENOMIC DNA]</scope>
    <source>
        <strain evidence="2">cv. Menghai</strain>
        <tissue evidence="1">Leaf</tissue>
    </source>
</reference>
<proteinExistence type="predicted"/>
<organism evidence="1 2">
    <name type="scientific">Oryza meyeriana var. granulata</name>
    <dbReference type="NCBI Taxonomy" id="110450"/>
    <lineage>
        <taxon>Eukaryota</taxon>
        <taxon>Viridiplantae</taxon>
        <taxon>Streptophyta</taxon>
        <taxon>Embryophyta</taxon>
        <taxon>Tracheophyta</taxon>
        <taxon>Spermatophyta</taxon>
        <taxon>Magnoliopsida</taxon>
        <taxon>Liliopsida</taxon>
        <taxon>Poales</taxon>
        <taxon>Poaceae</taxon>
        <taxon>BOP clade</taxon>
        <taxon>Oryzoideae</taxon>
        <taxon>Oryzeae</taxon>
        <taxon>Oryzinae</taxon>
        <taxon>Oryza</taxon>
        <taxon>Oryza meyeriana</taxon>
    </lineage>
</organism>
<evidence type="ECO:0000313" key="1">
    <source>
        <dbReference type="EMBL" id="KAF0934893.1"/>
    </source>
</evidence>
<dbReference type="Proteomes" id="UP000479710">
    <property type="component" value="Unassembled WGS sequence"/>
</dbReference>
<name>A0A6G1FDL1_9ORYZ</name>
<protein>
    <submittedName>
        <fullName evidence="1">Uncharacterized protein</fullName>
    </submittedName>
</protein>
<gene>
    <name evidence="1" type="ORF">E2562_028891</name>
</gene>